<keyword evidence="4 7" id="KW-0812">Transmembrane</keyword>
<evidence type="ECO:0000256" key="5">
    <source>
        <dbReference type="ARBA" id="ARBA00022989"/>
    </source>
</evidence>
<dbReference type="EMBL" id="DTFV01000138">
    <property type="protein sequence ID" value="HGI31570.1"/>
    <property type="molecule type" value="Genomic_DNA"/>
</dbReference>
<dbReference type="PANTHER" id="PTHR43005:SF1">
    <property type="entry name" value="SPERMIDINE_PUTRESCINE TRANSPORT SYSTEM PERMEASE PROTEIN"/>
    <property type="match status" value="1"/>
</dbReference>
<comment type="similarity">
    <text evidence="7">Belongs to the binding-protein-dependent transport system permease family.</text>
</comment>
<feature type="domain" description="ABC transmembrane type-1" evidence="8">
    <location>
        <begin position="67"/>
        <end position="279"/>
    </location>
</feature>
<feature type="transmembrane region" description="Helical" evidence="7">
    <location>
        <begin position="262"/>
        <end position="282"/>
    </location>
</feature>
<proteinExistence type="inferred from homology"/>
<dbReference type="InterPro" id="IPR000515">
    <property type="entry name" value="MetI-like"/>
</dbReference>
<evidence type="ECO:0000256" key="4">
    <source>
        <dbReference type="ARBA" id="ARBA00022692"/>
    </source>
</evidence>
<dbReference type="InterPro" id="IPR035906">
    <property type="entry name" value="MetI-like_sf"/>
</dbReference>
<evidence type="ECO:0000256" key="7">
    <source>
        <dbReference type="RuleBase" id="RU363032"/>
    </source>
</evidence>
<keyword evidence="5 7" id="KW-1133">Transmembrane helix</keyword>
<evidence type="ECO:0000259" key="8">
    <source>
        <dbReference type="PROSITE" id="PS50928"/>
    </source>
</evidence>
<accession>A0A7V3YI78</accession>
<dbReference type="CDD" id="cd06261">
    <property type="entry name" value="TM_PBP2"/>
    <property type="match status" value="1"/>
</dbReference>
<comment type="caution">
    <text evidence="9">The sequence shown here is derived from an EMBL/GenBank/DDBJ whole genome shotgun (WGS) entry which is preliminary data.</text>
</comment>
<comment type="subcellular location">
    <subcellularLocation>
        <location evidence="1 7">Cell membrane</location>
        <topology evidence="1 7">Multi-pass membrane protein</topology>
    </subcellularLocation>
</comment>
<feature type="transmembrane region" description="Helical" evidence="7">
    <location>
        <begin position="203"/>
        <end position="222"/>
    </location>
</feature>
<feature type="transmembrane region" description="Helical" evidence="7">
    <location>
        <begin position="12"/>
        <end position="30"/>
    </location>
</feature>
<organism evidence="9">
    <name type="scientific">Candidatus Caldatribacterium californiense</name>
    <dbReference type="NCBI Taxonomy" id="1454726"/>
    <lineage>
        <taxon>Bacteria</taxon>
        <taxon>Pseudomonadati</taxon>
        <taxon>Atribacterota</taxon>
        <taxon>Atribacteria</taxon>
        <taxon>Atribacterales</taxon>
        <taxon>Candidatus Caldatribacteriaceae</taxon>
        <taxon>Candidatus Caldatribacterium</taxon>
    </lineage>
</organism>
<protein>
    <submittedName>
        <fullName evidence="9">Sugar ABC transporter permease</fullName>
    </submittedName>
</protein>
<dbReference type="AlphaFoldDB" id="A0A7V3YI78"/>
<feature type="transmembrane region" description="Helical" evidence="7">
    <location>
        <begin position="100"/>
        <end position="121"/>
    </location>
</feature>
<keyword evidence="3" id="KW-1003">Cell membrane</keyword>
<evidence type="ECO:0000256" key="6">
    <source>
        <dbReference type="ARBA" id="ARBA00023136"/>
    </source>
</evidence>
<evidence type="ECO:0000256" key="2">
    <source>
        <dbReference type="ARBA" id="ARBA00022448"/>
    </source>
</evidence>
<evidence type="ECO:0000256" key="3">
    <source>
        <dbReference type="ARBA" id="ARBA00022475"/>
    </source>
</evidence>
<name>A0A7V3YI78_9BACT</name>
<feature type="transmembrane region" description="Helical" evidence="7">
    <location>
        <begin position="72"/>
        <end position="93"/>
    </location>
</feature>
<feature type="transmembrane region" description="Helical" evidence="7">
    <location>
        <begin position="164"/>
        <end position="182"/>
    </location>
</feature>
<dbReference type="GO" id="GO:0055085">
    <property type="term" value="P:transmembrane transport"/>
    <property type="evidence" value="ECO:0007669"/>
    <property type="project" value="InterPro"/>
</dbReference>
<dbReference type="GO" id="GO:0005886">
    <property type="term" value="C:plasma membrane"/>
    <property type="evidence" value="ECO:0007669"/>
    <property type="project" value="UniProtKB-SubCell"/>
</dbReference>
<keyword evidence="6 7" id="KW-0472">Membrane</keyword>
<dbReference type="Gene3D" id="1.10.3720.10">
    <property type="entry name" value="MetI-like"/>
    <property type="match status" value="1"/>
</dbReference>
<dbReference type="PROSITE" id="PS50928">
    <property type="entry name" value="ABC_TM1"/>
    <property type="match status" value="1"/>
</dbReference>
<dbReference type="Pfam" id="PF00528">
    <property type="entry name" value="BPD_transp_1"/>
    <property type="match status" value="1"/>
</dbReference>
<gene>
    <name evidence="9" type="ORF">ENV30_09755</name>
</gene>
<dbReference type="PANTHER" id="PTHR43005">
    <property type="entry name" value="BLR7065 PROTEIN"/>
    <property type="match status" value="1"/>
</dbReference>
<keyword evidence="2 7" id="KW-0813">Transport</keyword>
<reference evidence="9" key="1">
    <citation type="journal article" date="2020" name="mSystems">
        <title>Genome- and Community-Level Interaction Insights into Carbon Utilization and Element Cycling Functions of Hydrothermarchaeota in Hydrothermal Sediment.</title>
        <authorList>
            <person name="Zhou Z."/>
            <person name="Liu Y."/>
            <person name="Xu W."/>
            <person name="Pan J."/>
            <person name="Luo Z.H."/>
            <person name="Li M."/>
        </authorList>
    </citation>
    <scope>NUCLEOTIDE SEQUENCE [LARGE SCALE GENOMIC DNA]</scope>
    <source>
        <strain evidence="9">SpSt-747</strain>
    </source>
</reference>
<evidence type="ECO:0000256" key="1">
    <source>
        <dbReference type="ARBA" id="ARBA00004651"/>
    </source>
</evidence>
<sequence>MRKRRFLQPWVMVLPSLGVILAVVIFPLLYSLRLSFIQWDALVPGQRFVGLQNFVQVITDTRFLASLSHTGLLLSGIITMEFFLGFLLALCLLEEFKLKKFVTATFILPVTIIPTVAGFIWKLMLDAQYGPVNHVLSIVLRRDIQYTWLAHTNTAYLSLIVTDVWQWTPFMILVLLAGLVALPKDTLEAAEIDGASEWQKVRFITLPMLKPVIVVALLIRSLDSLKLFDIVFAMTQGGPGTSTETLSYYIYRNGFEYFRMGYTAAMSYVVLAIVSTVITLLLERLRETT</sequence>
<evidence type="ECO:0000313" key="9">
    <source>
        <dbReference type="EMBL" id="HGI31570.1"/>
    </source>
</evidence>
<dbReference type="SUPFAM" id="SSF161098">
    <property type="entry name" value="MetI-like"/>
    <property type="match status" value="1"/>
</dbReference>